<dbReference type="PROSITE" id="PS00463">
    <property type="entry name" value="ZN2_CY6_FUNGAL_1"/>
    <property type="match status" value="1"/>
</dbReference>
<dbReference type="CDD" id="cd00067">
    <property type="entry name" value="GAL4"/>
    <property type="match status" value="1"/>
</dbReference>
<feature type="compositionally biased region" description="Basic residues" evidence="6">
    <location>
        <begin position="65"/>
        <end position="74"/>
    </location>
</feature>
<dbReference type="Gene3D" id="4.10.240.10">
    <property type="entry name" value="Zn(2)-C6 fungal-type DNA-binding domain"/>
    <property type="match status" value="1"/>
</dbReference>
<reference evidence="8" key="2">
    <citation type="journal article" date="2023" name="IMA Fungus">
        <title>Comparative genomic study of the Penicillium genus elucidates a diverse pangenome and 15 lateral gene transfer events.</title>
        <authorList>
            <person name="Petersen C."/>
            <person name="Sorensen T."/>
            <person name="Nielsen M.R."/>
            <person name="Sondergaard T.E."/>
            <person name="Sorensen J.L."/>
            <person name="Fitzpatrick D.A."/>
            <person name="Frisvad J.C."/>
            <person name="Nielsen K.L."/>
        </authorList>
    </citation>
    <scope>NUCLEOTIDE SEQUENCE</scope>
    <source>
        <strain evidence="8">IBT 15544</strain>
    </source>
</reference>
<protein>
    <recommendedName>
        <fullName evidence="7">Zn(2)-C6 fungal-type domain-containing protein</fullName>
    </recommendedName>
</protein>
<dbReference type="GO" id="GO:0003677">
    <property type="term" value="F:DNA binding"/>
    <property type="evidence" value="ECO:0007669"/>
    <property type="project" value="UniProtKB-KW"/>
</dbReference>
<evidence type="ECO:0000256" key="3">
    <source>
        <dbReference type="ARBA" id="ARBA00023125"/>
    </source>
</evidence>
<feature type="compositionally biased region" description="Basic and acidic residues" evidence="6">
    <location>
        <begin position="87"/>
        <end position="102"/>
    </location>
</feature>
<dbReference type="OrthoDB" id="5818554at2759"/>
<evidence type="ECO:0000256" key="2">
    <source>
        <dbReference type="ARBA" id="ARBA00023015"/>
    </source>
</evidence>
<dbReference type="AlphaFoldDB" id="A0A9W9MP44"/>
<dbReference type="PANTHER" id="PTHR31644">
    <property type="entry name" value="TRANSCRIPTIONAL ACTIVATOR ARO80-RELATED"/>
    <property type="match status" value="1"/>
</dbReference>
<dbReference type="EMBL" id="JAPQKR010000012">
    <property type="protein sequence ID" value="KAJ5204727.1"/>
    <property type="molecule type" value="Genomic_DNA"/>
</dbReference>
<proteinExistence type="predicted"/>
<dbReference type="GO" id="GO:0005634">
    <property type="term" value="C:nucleus"/>
    <property type="evidence" value="ECO:0007669"/>
    <property type="project" value="TreeGrafter"/>
</dbReference>
<keyword evidence="5" id="KW-0539">Nucleus</keyword>
<evidence type="ECO:0000256" key="1">
    <source>
        <dbReference type="ARBA" id="ARBA00022723"/>
    </source>
</evidence>
<accession>A0A9W9MP44</accession>
<dbReference type="InterPro" id="IPR036864">
    <property type="entry name" value="Zn2-C6_fun-type_DNA-bd_sf"/>
</dbReference>
<evidence type="ECO:0000313" key="8">
    <source>
        <dbReference type="EMBL" id="KAJ5204727.1"/>
    </source>
</evidence>
<dbReference type="InterPro" id="IPR007219">
    <property type="entry name" value="XnlR_reg_dom"/>
</dbReference>
<evidence type="ECO:0000256" key="6">
    <source>
        <dbReference type="SAM" id="MobiDB-lite"/>
    </source>
</evidence>
<evidence type="ECO:0000256" key="4">
    <source>
        <dbReference type="ARBA" id="ARBA00023163"/>
    </source>
</evidence>
<feature type="region of interest" description="Disordered" evidence="6">
    <location>
        <begin position="31"/>
        <end position="50"/>
    </location>
</feature>
<dbReference type="SUPFAM" id="SSF57701">
    <property type="entry name" value="Zn2/Cys6 DNA-binding domain"/>
    <property type="match status" value="1"/>
</dbReference>
<keyword evidence="1" id="KW-0479">Metal-binding</keyword>
<dbReference type="GO" id="GO:0006351">
    <property type="term" value="P:DNA-templated transcription"/>
    <property type="evidence" value="ECO:0007669"/>
    <property type="project" value="InterPro"/>
</dbReference>
<dbReference type="PANTHER" id="PTHR31644:SF1">
    <property type="entry name" value="ZN(II)2CYS6 TRANSCRIPTION FACTOR (EUROFUNG)"/>
    <property type="match status" value="1"/>
</dbReference>
<dbReference type="SMART" id="SM00906">
    <property type="entry name" value="Fungal_trans"/>
    <property type="match status" value="1"/>
</dbReference>
<dbReference type="SMART" id="SM00066">
    <property type="entry name" value="GAL4"/>
    <property type="match status" value="1"/>
</dbReference>
<feature type="domain" description="Zn(2)-C6 fungal-type" evidence="7">
    <location>
        <begin position="23"/>
        <end position="59"/>
    </location>
</feature>
<dbReference type="GO" id="GO:0000981">
    <property type="term" value="F:DNA-binding transcription factor activity, RNA polymerase II-specific"/>
    <property type="evidence" value="ECO:0007669"/>
    <property type="project" value="InterPro"/>
</dbReference>
<dbReference type="RefSeq" id="XP_058309206.1">
    <property type="nucleotide sequence ID" value="XM_058452668.1"/>
</dbReference>
<reference evidence="8" key="1">
    <citation type="submission" date="2022-12" db="EMBL/GenBank/DDBJ databases">
        <authorList>
            <person name="Petersen C."/>
        </authorList>
    </citation>
    <scope>NUCLEOTIDE SEQUENCE</scope>
    <source>
        <strain evidence="8">IBT 15544</strain>
    </source>
</reference>
<organism evidence="8 9">
    <name type="scientific">Penicillium cinerascens</name>
    <dbReference type="NCBI Taxonomy" id="70096"/>
    <lineage>
        <taxon>Eukaryota</taxon>
        <taxon>Fungi</taxon>
        <taxon>Dikarya</taxon>
        <taxon>Ascomycota</taxon>
        <taxon>Pezizomycotina</taxon>
        <taxon>Eurotiomycetes</taxon>
        <taxon>Eurotiomycetidae</taxon>
        <taxon>Eurotiales</taxon>
        <taxon>Aspergillaceae</taxon>
        <taxon>Penicillium</taxon>
    </lineage>
</organism>
<feature type="region of interest" description="Disordered" evidence="6">
    <location>
        <begin position="59"/>
        <end position="114"/>
    </location>
</feature>
<comment type="caution">
    <text evidence="8">The sequence shown here is derived from an EMBL/GenBank/DDBJ whole genome shotgun (WGS) entry which is preliminary data.</text>
</comment>
<dbReference type="Pfam" id="PF04082">
    <property type="entry name" value="Fungal_trans"/>
    <property type="match status" value="1"/>
</dbReference>
<dbReference type="InterPro" id="IPR052780">
    <property type="entry name" value="AAA_Catabolism_Regulators"/>
</dbReference>
<gene>
    <name evidence="8" type="ORF">N7498_005606</name>
</gene>
<dbReference type="Proteomes" id="UP001150904">
    <property type="component" value="Unassembled WGS sequence"/>
</dbReference>
<name>A0A9W9MP44_9EURO</name>
<dbReference type="CDD" id="cd12148">
    <property type="entry name" value="fungal_TF_MHR"/>
    <property type="match status" value="1"/>
</dbReference>
<dbReference type="PROSITE" id="PS50048">
    <property type="entry name" value="ZN2_CY6_FUNGAL_2"/>
    <property type="match status" value="1"/>
</dbReference>
<evidence type="ECO:0000313" key="9">
    <source>
        <dbReference type="Proteomes" id="UP001150904"/>
    </source>
</evidence>
<evidence type="ECO:0000256" key="5">
    <source>
        <dbReference type="ARBA" id="ARBA00023242"/>
    </source>
</evidence>
<sequence>MESPSHDAPSKRPDHVAKRVSRACLHCRQRKSRCDLDTNGNPGKPPCQRCVREHRECVLGGSNRGGRRIRKNKIKNFTPAANPSPSKDSEEMSSPEHSEVRRAPSASASTSYPGPVVFLPPNPLASSSAVVEDDDASIGTVPRNPSDAWQCLTGIATQGATAPEVRGNRTRSESGSFSTYNSLRNGVLSDFNVPSAGIRAYRLVQSRCLDPGTVWQLVTRYAENFHPYLPLVPRKYFERTALDDFASNEKYLLTAVLTIASKDLVDRPEIHEYCSKYMHELISGIAAGADCDVEAVEALLLLAEWEPQGLRPRIERVGRGEEDRAAWMHVGLALRSGYFIGLDRTSFRGDPYGDQETESRRRLAWASCYVSDRLISVRIGRAFWSRGPGPMTGLVSQDFPSLQPAKEGDEDYSKIFQAMLDLTQLYGNVHEVLYSGMRTSNQMMLMGDYVKYVDDFRLAILRWKSLWGPLDCSAPMKATLQLSYEYLRLYTTAFAFQAAISQSLAKPKTGANSHREQLRSTFKNVASMQDSRFIYESVDAAKSYLTILVDSVDPERHLHFMPLRFYLYGIYSAVFLYKARSFGMMVPSEEAKVQGLVARTTEVLKQASAGPDDIGSRYSHLLELLWRTKPSMSTVPADTQQNSDFMQTPLPNPVSDTYMDFSPANDFSWLDLEAVGDYVSGDQISGGLLGLDAFQNTPDPYQPGQVRPQVWQPSAWLGDMSSNLLF</sequence>
<evidence type="ECO:0000259" key="7">
    <source>
        <dbReference type="PROSITE" id="PS50048"/>
    </source>
</evidence>
<keyword evidence="9" id="KW-1185">Reference proteome</keyword>
<dbReference type="GeneID" id="83179969"/>
<dbReference type="Pfam" id="PF00172">
    <property type="entry name" value="Zn_clus"/>
    <property type="match status" value="1"/>
</dbReference>
<keyword evidence="4" id="KW-0804">Transcription</keyword>
<keyword evidence="3" id="KW-0238">DNA-binding</keyword>
<dbReference type="GO" id="GO:0008270">
    <property type="term" value="F:zinc ion binding"/>
    <property type="evidence" value="ECO:0007669"/>
    <property type="project" value="InterPro"/>
</dbReference>
<keyword evidence="2" id="KW-0805">Transcription regulation</keyword>
<dbReference type="InterPro" id="IPR001138">
    <property type="entry name" value="Zn2Cys6_DnaBD"/>
</dbReference>